<proteinExistence type="predicted"/>
<name>A0AAV4HDD4_9GAST</name>
<organism evidence="1 2">
    <name type="scientific">Elysia marginata</name>
    <dbReference type="NCBI Taxonomy" id="1093978"/>
    <lineage>
        <taxon>Eukaryota</taxon>
        <taxon>Metazoa</taxon>
        <taxon>Spiralia</taxon>
        <taxon>Lophotrochozoa</taxon>
        <taxon>Mollusca</taxon>
        <taxon>Gastropoda</taxon>
        <taxon>Heterobranchia</taxon>
        <taxon>Euthyneura</taxon>
        <taxon>Panpulmonata</taxon>
        <taxon>Sacoglossa</taxon>
        <taxon>Placobranchoidea</taxon>
        <taxon>Plakobranchidae</taxon>
        <taxon>Elysia</taxon>
    </lineage>
</organism>
<comment type="caution">
    <text evidence="1">The sequence shown here is derived from an EMBL/GenBank/DDBJ whole genome shotgun (WGS) entry which is preliminary data.</text>
</comment>
<gene>
    <name evidence="1" type="ORF">ElyMa_000926800</name>
</gene>
<reference evidence="1 2" key="1">
    <citation type="journal article" date="2021" name="Elife">
        <title>Chloroplast acquisition without the gene transfer in kleptoplastic sea slugs, Plakobranchus ocellatus.</title>
        <authorList>
            <person name="Maeda T."/>
            <person name="Takahashi S."/>
            <person name="Yoshida T."/>
            <person name="Shimamura S."/>
            <person name="Takaki Y."/>
            <person name="Nagai Y."/>
            <person name="Toyoda A."/>
            <person name="Suzuki Y."/>
            <person name="Arimoto A."/>
            <person name="Ishii H."/>
            <person name="Satoh N."/>
            <person name="Nishiyama T."/>
            <person name="Hasebe M."/>
            <person name="Maruyama T."/>
            <person name="Minagawa J."/>
            <person name="Obokata J."/>
            <person name="Shigenobu S."/>
        </authorList>
    </citation>
    <scope>NUCLEOTIDE SEQUENCE [LARGE SCALE GENOMIC DNA]</scope>
</reference>
<keyword evidence="2" id="KW-1185">Reference proteome</keyword>
<dbReference type="AlphaFoldDB" id="A0AAV4HDD4"/>
<sequence length="94" mass="10358">MLSAKLGIVWVDRKPALGGLATACMQNACMMRYEATLACCGDRLETSLVQRMRPLAGQIEHTDRSGSKKNNRCVDCGVLVLLHTERVIPSLDRL</sequence>
<dbReference type="Proteomes" id="UP000762676">
    <property type="component" value="Unassembled WGS sequence"/>
</dbReference>
<evidence type="ECO:0000313" key="2">
    <source>
        <dbReference type="Proteomes" id="UP000762676"/>
    </source>
</evidence>
<evidence type="ECO:0000313" key="1">
    <source>
        <dbReference type="EMBL" id="GFR94746.1"/>
    </source>
</evidence>
<accession>A0AAV4HDD4</accession>
<dbReference type="EMBL" id="BMAT01001888">
    <property type="protein sequence ID" value="GFR94746.1"/>
    <property type="molecule type" value="Genomic_DNA"/>
</dbReference>
<protein>
    <submittedName>
        <fullName evidence="1">Uncharacterized protein</fullName>
    </submittedName>
</protein>